<sequence>MTDPVDVAAGAFDGLADRLRDAVAEMRGLVAEVAEDWPDARGRAWADRAELMHRDLDRQAEEAGRLARLVERLVQEITDAAGHREPGPAGGPVLPGVDAVRVVEVRGMRLATLPEAPP</sequence>
<accession>A0ABW3VG10</accession>
<comment type="caution">
    <text evidence="1">The sequence shown here is derived from an EMBL/GenBank/DDBJ whole genome shotgun (WGS) entry which is preliminary data.</text>
</comment>
<dbReference type="InterPro" id="IPR036689">
    <property type="entry name" value="ESAT-6-like_sf"/>
</dbReference>
<gene>
    <name evidence="1" type="ORF">ACFQ34_10850</name>
</gene>
<name>A0ABW3VG10_9PSEU</name>
<evidence type="ECO:0000313" key="1">
    <source>
        <dbReference type="EMBL" id="MFD1233781.1"/>
    </source>
</evidence>
<dbReference type="RefSeq" id="WP_103381028.1">
    <property type="nucleotide sequence ID" value="NZ_BAABKS010000053.1"/>
</dbReference>
<keyword evidence="2" id="KW-1185">Reference proteome</keyword>
<dbReference type="Gene3D" id="1.20.1260.20">
    <property type="entry name" value="PPE superfamily"/>
    <property type="match status" value="1"/>
</dbReference>
<evidence type="ECO:0008006" key="3">
    <source>
        <dbReference type="Google" id="ProtNLM"/>
    </source>
</evidence>
<reference evidence="2" key="1">
    <citation type="journal article" date="2019" name="Int. J. Syst. Evol. Microbiol.">
        <title>The Global Catalogue of Microorganisms (GCM) 10K type strain sequencing project: providing services to taxonomists for standard genome sequencing and annotation.</title>
        <authorList>
            <consortium name="The Broad Institute Genomics Platform"/>
            <consortium name="The Broad Institute Genome Sequencing Center for Infectious Disease"/>
            <person name="Wu L."/>
            <person name="Ma J."/>
        </authorList>
    </citation>
    <scope>NUCLEOTIDE SEQUENCE [LARGE SCALE GENOMIC DNA]</scope>
    <source>
        <strain evidence="2">CCUG 49018</strain>
    </source>
</reference>
<dbReference type="Proteomes" id="UP001597182">
    <property type="component" value="Unassembled WGS sequence"/>
</dbReference>
<dbReference type="SUPFAM" id="SSF140453">
    <property type="entry name" value="EsxAB dimer-like"/>
    <property type="match status" value="1"/>
</dbReference>
<evidence type="ECO:0000313" key="2">
    <source>
        <dbReference type="Proteomes" id="UP001597182"/>
    </source>
</evidence>
<protein>
    <recommendedName>
        <fullName evidence="3">WXG100 family type VII secretion target</fullName>
    </recommendedName>
</protein>
<dbReference type="EMBL" id="JBHTMB010000082">
    <property type="protein sequence ID" value="MFD1233781.1"/>
    <property type="molecule type" value="Genomic_DNA"/>
</dbReference>
<dbReference type="InterPro" id="IPR038332">
    <property type="entry name" value="PPE_sf"/>
</dbReference>
<proteinExistence type="predicted"/>
<organism evidence="1 2">
    <name type="scientific">Pseudonocardia benzenivorans</name>
    <dbReference type="NCBI Taxonomy" id="228005"/>
    <lineage>
        <taxon>Bacteria</taxon>
        <taxon>Bacillati</taxon>
        <taxon>Actinomycetota</taxon>
        <taxon>Actinomycetes</taxon>
        <taxon>Pseudonocardiales</taxon>
        <taxon>Pseudonocardiaceae</taxon>
        <taxon>Pseudonocardia</taxon>
    </lineage>
</organism>